<dbReference type="Gene3D" id="2.40.37.20">
    <property type="entry name" value="D-serine dehydratase-like domain"/>
    <property type="match status" value="1"/>
</dbReference>
<accession>A0AA40F9P8</accession>
<comment type="caution">
    <text evidence="2">The sequence shown here is derived from an EMBL/GenBank/DDBJ whole genome shotgun (WGS) entry which is preliminary data.</text>
</comment>
<dbReference type="EMBL" id="JAUKUD010000001">
    <property type="protein sequence ID" value="KAK0753828.1"/>
    <property type="molecule type" value="Genomic_DNA"/>
</dbReference>
<dbReference type="PANTHER" id="PTHR28004:SF2">
    <property type="entry name" value="D-SERINE DEHYDRATASE"/>
    <property type="match status" value="1"/>
</dbReference>
<reference evidence="2" key="1">
    <citation type="submission" date="2023-06" db="EMBL/GenBank/DDBJ databases">
        <title>Genome-scale phylogeny and comparative genomics of the fungal order Sordariales.</title>
        <authorList>
            <consortium name="Lawrence Berkeley National Laboratory"/>
            <person name="Hensen N."/>
            <person name="Bonometti L."/>
            <person name="Westerberg I."/>
            <person name="Brannstrom I.O."/>
            <person name="Guillou S."/>
            <person name="Cros-Aarteil S."/>
            <person name="Calhoun S."/>
            <person name="Haridas S."/>
            <person name="Kuo A."/>
            <person name="Mondo S."/>
            <person name="Pangilinan J."/>
            <person name="Riley R."/>
            <person name="LaButti K."/>
            <person name="Andreopoulos B."/>
            <person name="Lipzen A."/>
            <person name="Chen C."/>
            <person name="Yanf M."/>
            <person name="Daum C."/>
            <person name="Ng V."/>
            <person name="Clum A."/>
            <person name="Steindorff A."/>
            <person name="Ohm R."/>
            <person name="Martin F."/>
            <person name="Silar P."/>
            <person name="Natvig D."/>
            <person name="Lalanne C."/>
            <person name="Gautier V."/>
            <person name="Ament-velasquez S.L."/>
            <person name="Kruys A."/>
            <person name="Hutchinson M.I."/>
            <person name="Powell A.J."/>
            <person name="Barry K."/>
            <person name="Miller A.N."/>
            <person name="Grigoriev I.V."/>
            <person name="Debuchy R."/>
            <person name="Gladieux P."/>
            <person name="Thoren M.H."/>
            <person name="Johannesson H."/>
        </authorList>
    </citation>
    <scope>NUCLEOTIDE SEQUENCE</scope>
    <source>
        <strain evidence="2">SMH3187-1</strain>
    </source>
</reference>
<dbReference type="InterPro" id="IPR042208">
    <property type="entry name" value="D-ser_dehydrat-like_sf"/>
</dbReference>
<name>A0AA40F9P8_9PEZI</name>
<keyword evidence="3" id="KW-1185">Reference proteome</keyword>
<dbReference type="Proteomes" id="UP001172155">
    <property type="component" value="Unassembled WGS sequence"/>
</dbReference>
<sequence length="464" mass="49339">MASPKDELKARFVGQSLHDVPVPSVILDLAKVKVNCQRMLDATQSLGLLFRAHIKTHKTTELTRLQLGPSPTTPALLMGSTLLELESILPLLQSHLTSHRPTNILLAFPVFPSALPRLTALSAALGPTDSLSLLIDHPSQLPPLRQLRHPPLIFLKIDAGTARAGVSPSSPACAALVAAAIAAERDGDVVFHGLYCHAGHSYGARRRWTDALGFLGDELRTLLQVARTTGRKGGLVLSVGATPSASGVQHPGLLSAGDGGEEEEEVGVVRALLDEIKAEGWIGEVHAGVYPTLDLQQLATHARDSSLLTANDIAISVLAEVASVYPSRNPAGTSEALITAGSLALGREPVADKGSPPGLDYAGWGFLMPWGPALAGKQPALPAGGFPRAHDGWQVGRISQEHGILTWHGRPEDEVPLAVGDRVRVWPNHSCIAGAGFDYYLVVDGGRVGREDEVVDVWVRWRGW</sequence>
<dbReference type="PANTHER" id="PTHR28004">
    <property type="entry name" value="ZGC:162816-RELATED"/>
    <property type="match status" value="1"/>
</dbReference>
<dbReference type="Gene3D" id="3.20.20.10">
    <property type="entry name" value="Alanine racemase"/>
    <property type="match status" value="1"/>
</dbReference>
<dbReference type="AlphaFoldDB" id="A0AA40F9P8"/>
<evidence type="ECO:0000313" key="2">
    <source>
        <dbReference type="EMBL" id="KAK0753828.1"/>
    </source>
</evidence>
<dbReference type="SMART" id="SM01119">
    <property type="entry name" value="D-ser_dehydrat"/>
    <property type="match status" value="1"/>
</dbReference>
<gene>
    <name evidence="2" type="ORF">B0T18DRAFT_314797</name>
</gene>
<organism evidence="2 3">
    <name type="scientific">Schizothecium vesticola</name>
    <dbReference type="NCBI Taxonomy" id="314040"/>
    <lineage>
        <taxon>Eukaryota</taxon>
        <taxon>Fungi</taxon>
        <taxon>Dikarya</taxon>
        <taxon>Ascomycota</taxon>
        <taxon>Pezizomycotina</taxon>
        <taxon>Sordariomycetes</taxon>
        <taxon>Sordariomycetidae</taxon>
        <taxon>Sordariales</taxon>
        <taxon>Schizotheciaceae</taxon>
        <taxon>Schizothecium</taxon>
    </lineage>
</organism>
<dbReference type="SUPFAM" id="SSF51419">
    <property type="entry name" value="PLP-binding barrel"/>
    <property type="match status" value="1"/>
</dbReference>
<proteinExistence type="predicted"/>
<feature type="domain" description="D-serine dehydratase-like" evidence="1">
    <location>
        <begin position="314"/>
        <end position="444"/>
    </location>
</feature>
<dbReference type="InterPro" id="IPR051466">
    <property type="entry name" value="D-amino_acid_metab_enzyme"/>
</dbReference>
<dbReference type="Pfam" id="PF14031">
    <property type="entry name" value="D-ser_dehydrat"/>
    <property type="match status" value="1"/>
</dbReference>
<evidence type="ECO:0000313" key="3">
    <source>
        <dbReference type="Proteomes" id="UP001172155"/>
    </source>
</evidence>
<dbReference type="InterPro" id="IPR026956">
    <property type="entry name" value="D-ser_dehydrat-like_dom"/>
</dbReference>
<dbReference type="GO" id="GO:0036088">
    <property type="term" value="P:D-serine catabolic process"/>
    <property type="evidence" value="ECO:0007669"/>
    <property type="project" value="TreeGrafter"/>
</dbReference>
<dbReference type="InterPro" id="IPR029066">
    <property type="entry name" value="PLP-binding_barrel"/>
</dbReference>
<protein>
    <submittedName>
        <fullName evidence="2">Serine dehydratase domain-containing protein</fullName>
    </submittedName>
</protein>
<dbReference type="GO" id="GO:0008721">
    <property type="term" value="F:D-serine ammonia-lyase activity"/>
    <property type="evidence" value="ECO:0007669"/>
    <property type="project" value="TreeGrafter"/>
</dbReference>
<evidence type="ECO:0000259" key="1">
    <source>
        <dbReference type="SMART" id="SM01119"/>
    </source>
</evidence>